<feature type="region of interest" description="Disordered" evidence="1">
    <location>
        <begin position="167"/>
        <end position="352"/>
    </location>
</feature>
<evidence type="ECO:0000256" key="1">
    <source>
        <dbReference type="SAM" id="MobiDB-lite"/>
    </source>
</evidence>
<feature type="compositionally biased region" description="Basic residues" evidence="1">
    <location>
        <begin position="324"/>
        <end position="337"/>
    </location>
</feature>
<protein>
    <submittedName>
        <fullName evidence="2">Uncharacterized protein</fullName>
    </submittedName>
</protein>
<feature type="compositionally biased region" description="Basic and acidic residues" evidence="1">
    <location>
        <begin position="240"/>
        <end position="252"/>
    </location>
</feature>
<gene>
    <name evidence="2" type="ORF">AAF712_000291</name>
</gene>
<organism evidence="2 3">
    <name type="scientific">Marasmius tenuissimus</name>
    <dbReference type="NCBI Taxonomy" id="585030"/>
    <lineage>
        <taxon>Eukaryota</taxon>
        <taxon>Fungi</taxon>
        <taxon>Dikarya</taxon>
        <taxon>Basidiomycota</taxon>
        <taxon>Agaricomycotina</taxon>
        <taxon>Agaricomycetes</taxon>
        <taxon>Agaricomycetidae</taxon>
        <taxon>Agaricales</taxon>
        <taxon>Marasmiineae</taxon>
        <taxon>Marasmiaceae</taxon>
        <taxon>Marasmius</taxon>
    </lineage>
</organism>
<feature type="region of interest" description="Disordered" evidence="1">
    <location>
        <begin position="1"/>
        <end position="113"/>
    </location>
</feature>
<accession>A0ABR3AHP9</accession>
<keyword evidence="3" id="KW-1185">Reference proteome</keyword>
<proteinExistence type="predicted"/>
<feature type="compositionally biased region" description="Pro residues" evidence="1">
    <location>
        <begin position="177"/>
        <end position="191"/>
    </location>
</feature>
<reference evidence="2 3" key="1">
    <citation type="submission" date="2024-05" db="EMBL/GenBank/DDBJ databases">
        <title>A draft genome resource for the thread blight pathogen Marasmius tenuissimus strain MS-2.</title>
        <authorList>
            <person name="Yulfo-Soto G.E."/>
            <person name="Baruah I.K."/>
            <person name="Amoako-Attah I."/>
            <person name="Bukari Y."/>
            <person name="Meinhardt L.W."/>
            <person name="Bailey B.A."/>
            <person name="Cohen S.P."/>
        </authorList>
    </citation>
    <scope>NUCLEOTIDE SEQUENCE [LARGE SCALE GENOMIC DNA]</scope>
    <source>
        <strain evidence="2 3">MS-2</strain>
    </source>
</reference>
<feature type="compositionally biased region" description="Low complexity" evidence="1">
    <location>
        <begin position="7"/>
        <end position="20"/>
    </location>
</feature>
<evidence type="ECO:0000313" key="2">
    <source>
        <dbReference type="EMBL" id="KAL0072528.1"/>
    </source>
</evidence>
<feature type="compositionally biased region" description="Low complexity" evidence="1">
    <location>
        <begin position="213"/>
        <end position="228"/>
    </location>
</feature>
<feature type="compositionally biased region" description="Basic residues" evidence="1">
    <location>
        <begin position="202"/>
        <end position="211"/>
    </location>
</feature>
<dbReference type="Proteomes" id="UP001437256">
    <property type="component" value="Unassembled WGS sequence"/>
</dbReference>
<feature type="compositionally biased region" description="Low complexity" evidence="1">
    <location>
        <begin position="66"/>
        <end position="81"/>
    </location>
</feature>
<sequence length="382" mass="42763">MPRKRTASSTAKSKKGTASAHRPLQDITETVLLDQHEDNLLKPDSGRPKRRAKVPTGALGQKLKRPVPASSLPPSSPIPSSNYLPIASSVVDGGDDNNAITPSQETQGTSRSFWADEVVEDNWKENIDFSSQCYDENGEFIVPQVEEEERVPLGDSDPFGFFAVEEKLKVERAKQPPSAPKAPSPSKPPSKPTLTQPVKPPRTPHKQRVGKRPLSASLSSRDSSPARSQLLLSSPSPTKRSSERFNAQRETELEIPEESAPVETDADDSPSKATGRRKRPRLSDSPVNPERLAKSLTSLLPKRRGRGKVYYEEDDDDEEVEFHTRKRATRGRRKLKDAKHQEEEEGEEVDLDERMAQERQARLAYFKKLQNYEVARENVYVV</sequence>
<evidence type="ECO:0000313" key="3">
    <source>
        <dbReference type="Proteomes" id="UP001437256"/>
    </source>
</evidence>
<feature type="compositionally biased region" description="Basic and acidic residues" evidence="1">
    <location>
        <begin position="34"/>
        <end position="47"/>
    </location>
</feature>
<comment type="caution">
    <text evidence="2">The sequence shown here is derived from an EMBL/GenBank/DDBJ whole genome shotgun (WGS) entry which is preliminary data.</text>
</comment>
<name>A0ABR3AHP9_9AGAR</name>
<feature type="compositionally biased region" description="Polar residues" evidence="1">
    <location>
        <begin position="230"/>
        <end position="239"/>
    </location>
</feature>
<dbReference type="EMBL" id="JBBXMP010000001">
    <property type="protein sequence ID" value="KAL0072528.1"/>
    <property type="molecule type" value="Genomic_DNA"/>
</dbReference>
<feature type="compositionally biased region" description="Polar residues" evidence="1">
    <location>
        <begin position="98"/>
        <end position="112"/>
    </location>
</feature>